<dbReference type="OrthoDB" id="9797743at2"/>
<dbReference type="AlphaFoldDB" id="A0A242K2U3"/>
<evidence type="ECO:0000256" key="5">
    <source>
        <dbReference type="ARBA" id="ARBA00023277"/>
    </source>
</evidence>
<evidence type="ECO:0000256" key="2">
    <source>
        <dbReference type="ARBA" id="ARBA00006171"/>
    </source>
</evidence>
<dbReference type="PRINTS" id="PR00413">
    <property type="entry name" value="HADHALOGNASE"/>
</dbReference>
<organism evidence="6">
    <name type="scientific">Candidatus Enterococcus clewellii</name>
    <dbReference type="NCBI Taxonomy" id="1834193"/>
    <lineage>
        <taxon>Bacteria</taxon>
        <taxon>Bacillati</taxon>
        <taxon>Bacillota</taxon>
        <taxon>Bacilli</taxon>
        <taxon>Lactobacillales</taxon>
        <taxon>Enterococcaceae</taxon>
        <taxon>Enterococcus</taxon>
    </lineage>
</organism>
<dbReference type="InterPro" id="IPR036412">
    <property type="entry name" value="HAD-like_sf"/>
</dbReference>
<evidence type="ECO:0008006" key="9">
    <source>
        <dbReference type="Google" id="ProtNLM"/>
    </source>
</evidence>
<keyword evidence="5" id="KW-0119">Carbohydrate metabolism</keyword>
<dbReference type="SFLD" id="SFLDG01135">
    <property type="entry name" value="C1.5.6:_HAD__Beta-PGM__Phospha"/>
    <property type="match status" value="1"/>
</dbReference>
<keyword evidence="4" id="KW-0460">Magnesium</keyword>
<evidence type="ECO:0000313" key="7">
    <source>
        <dbReference type="EMBL" id="WYJ89609.1"/>
    </source>
</evidence>
<comment type="similarity">
    <text evidence="2">Belongs to the HAD-like hydrolase superfamily. CbbY/CbbZ/Gph/YieH family.</text>
</comment>
<keyword evidence="8" id="KW-1185">Reference proteome</keyword>
<dbReference type="InterPro" id="IPR023214">
    <property type="entry name" value="HAD_sf"/>
</dbReference>
<dbReference type="Pfam" id="PF13419">
    <property type="entry name" value="HAD_2"/>
    <property type="match status" value="1"/>
</dbReference>
<dbReference type="SUPFAM" id="SSF56784">
    <property type="entry name" value="HAD-like"/>
    <property type="match status" value="1"/>
</dbReference>
<reference evidence="6" key="1">
    <citation type="submission" date="2017-05" db="EMBL/GenBank/DDBJ databases">
        <title>The Genome Sequence of Enterococcus sp. 9E7_DIV0242.</title>
        <authorList>
            <consortium name="The Broad Institute Genomics Platform"/>
            <consortium name="The Broad Institute Genomic Center for Infectious Diseases"/>
            <person name="Earl A."/>
            <person name="Manson A."/>
            <person name="Schwartman J."/>
            <person name="Gilmore M."/>
            <person name="Abouelleil A."/>
            <person name="Cao P."/>
            <person name="Chapman S."/>
            <person name="Cusick C."/>
            <person name="Shea T."/>
            <person name="Young S."/>
            <person name="Neafsey D."/>
            <person name="Nusbaum C."/>
            <person name="Birren B."/>
        </authorList>
    </citation>
    <scope>NUCLEOTIDE SEQUENCE [LARGE SCALE GENOMIC DNA]</scope>
    <source>
        <strain evidence="6">9E7_DIV0242</strain>
    </source>
</reference>
<dbReference type="GO" id="GO:0003824">
    <property type="term" value="F:catalytic activity"/>
    <property type="evidence" value="ECO:0007669"/>
    <property type="project" value="UniProtKB-ARBA"/>
</dbReference>
<sequence>MKQAVIFDMDGVLVDSEYTFLESKTALLKDAGFEKDISYQYQFMGTTFEFMWTKMKEELGLPLSVDAYIQEMNARREEMIERDGIKEIPHVKEVVKKLSEAGFKLAVASSSPKAEIERAMSALGIKKYFDILVSGEEVAHSKPAPDVFLKAAELLKVSPEDALVFEDTKNGSRAAKAAEMYCIGFENPVYPAQDLTAADEIIHDFREVDVKRLKQLS</sequence>
<dbReference type="PANTHER" id="PTHR46193">
    <property type="entry name" value="6-PHOSPHOGLUCONATE PHOSPHATASE"/>
    <property type="match status" value="1"/>
</dbReference>
<keyword evidence="3" id="KW-0479">Metal-binding</keyword>
<dbReference type="PANTHER" id="PTHR46193:SF18">
    <property type="entry name" value="HEXITOL PHOSPHATASE B"/>
    <property type="match status" value="1"/>
</dbReference>
<evidence type="ECO:0000256" key="4">
    <source>
        <dbReference type="ARBA" id="ARBA00022842"/>
    </source>
</evidence>
<dbReference type="NCBIfam" id="TIGR01549">
    <property type="entry name" value="HAD-SF-IA-v1"/>
    <property type="match status" value="1"/>
</dbReference>
<dbReference type="SFLD" id="SFLDG01129">
    <property type="entry name" value="C1.5:_HAD__Beta-PGM__Phosphata"/>
    <property type="match status" value="1"/>
</dbReference>
<dbReference type="InterPro" id="IPR051600">
    <property type="entry name" value="Beta-PGM-like"/>
</dbReference>
<dbReference type="GO" id="GO:0046872">
    <property type="term" value="F:metal ion binding"/>
    <property type="evidence" value="ECO:0007669"/>
    <property type="project" value="UniProtKB-KW"/>
</dbReference>
<dbReference type="SFLD" id="SFLDS00003">
    <property type="entry name" value="Haloacid_Dehalogenase"/>
    <property type="match status" value="1"/>
</dbReference>
<dbReference type="InterPro" id="IPR023198">
    <property type="entry name" value="PGP-like_dom2"/>
</dbReference>
<dbReference type="CDD" id="cd16423">
    <property type="entry name" value="HAD_BPGM-like"/>
    <property type="match status" value="1"/>
</dbReference>
<dbReference type="InterPro" id="IPR006439">
    <property type="entry name" value="HAD-SF_hydro_IA"/>
</dbReference>
<dbReference type="Gene3D" id="1.10.150.240">
    <property type="entry name" value="Putative phosphatase, domain 2"/>
    <property type="match status" value="1"/>
</dbReference>
<evidence type="ECO:0000256" key="3">
    <source>
        <dbReference type="ARBA" id="ARBA00022723"/>
    </source>
</evidence>
<dbReference type="Gene3D" id="3.40.50.1000">
    <property type="entry name" value="HAD superfamily/HAD-like"/>
    <property type="match status" value="1"/>
</dbReference>
<evidence type="ECO:0000313" key="6">
    <source>
        <dbReference type="EMBL" id="OTP12713.1"/>
    </source>
</evidence>
<reference evidence="7" key="3">
    <citation type="submission" date="2024-03" db="EMBL/GenBank/DDBJ databases">
        <title>The Genome Sequence of Enterococcus sp. DIV0242b.</title>
        <authorList>
            <consortium name="The Broad Institute Genomics Platform"/>
            <consortium name="The Broad Institute Microbial Omics Core"/>
            <consortium name="The Broad Institute Genomic Center for Infectious Diseases"/>
            <person name="Earl A."/>
            <person name="Manson A."/>
            <person name="Gilmore M."/>
            <person name="Schwartman J."/>
            <person name="Shea T."/>
            <person name="Abouelleil A."/>
            <person name="Cao P."/>
            <person name="Chapman S."/>
            <person name="Cusick C."/>
            <person name="Young S."/>
            <person name="Neafsey D."/>
            <person name="Nusbaum C."/>
            <person name="Birren B."/>
        </authorList>
    </citation>
    <scope>NUCLEOTIDE SEQUENCE</scope>
    <source>
        <strain evidence="7">9E7_DIV0242</strain>
    </source>
</reference>
<reference evidence="7" key="2">
    <citation type="submission" date="2017-05" db="EMBL/GenBank/DDBJ databases">
        <authorList>
            <consortium name="The Broad Institute Genomics Platform"/>
            <consortium name="The Broad Institute Genomic Center for Infectious Diseases"/>
            <person name="Earl A."/>
            <person name="Manson A."/>
            <person name="Schwartman J."/>
            <person name="Gilmore M."/>
            <person name="Abouelleil A."/>
            <person name="Cao P."/>
            <person name="Chapman S."/>
            <person name="Cusick C."/>
            <person name="Shea T."/>
            <person name="Young S."/>
            <person name="Neafsey D."/>
            <person name="Nusbaum C."/>
            <person name="Birren B."/>
        </authorList>
    </citation>
    <scope>NUCLEOTIDE SEQUENCE</scope>
    <source>
        <strain evidence="7">9E7_DIV0242</strain>
    </source>
</reference>
<accession>A0A242K2U3</accession>
<comment type="cofactor">
    <cofactor evidence="1">
        <name>Mg(2+)</name>
        <dbReference type="ChEBI" id="CHEBI:18420"/>
    </cofactor>
</comment>
<evidence type="ECO:0000256" key="1">
    <source>
        <dbReference type="ARBA" id="ARBA00001946"/>
    </source>
</evidence>
<dbReference type="Proteomes" id="UP000195141">
    <property type="component" value="Chromosome"/>
</dbReference>
<dbReference type="EMBL" id="CP147247">
    <property type="protein sequence ID" value="WYJ89609.1"/>
    <property type="molecule type" value="Genomic_DNA"/>
</dbReference>
<dbReference type="InterPro" id="IPR041492">
    <property type="entry name" value="HAD_2"/>
</dbReference>
<gene>
    <name evidence="7" type="ORF">A5888_001332</name>
    <name evidence="6" type="ORF">A5888_003292</name>
</gene>
<dbReference type="NCBIfam" id="TIGR01509">
    <property type="entry name" value="HAD-SF-IA-v3"/>
    <property type="match status" value="1"/>
</dbReference>
<proteinExistence type="inferred from homology"/>
<name>A0A242K2U3_9ENTE</name>
<protein>
    <recommendedName>
        <fullName evidence="9">HAD superfamily hydrolase</fullName>
    </recommendedName>
</protein>
<dbReference type="RefSeq" id="WP_086350296.1">
    <property type="nucleotide sequence ID" value="NZ_CP147247.1"/>
</dbReference>
<evidence type="ECO:0000313" key="8">
    <source>
        <dbReference type="Proteomes" id="UP000195141"/>
    </source>
</evidence>
<dbReference type="EMBL" id="NGMM01000006">
    <property type="protein sequence ID" value="OTP12713.1"/>
    <property type="molecule type" value="Genomic_DNA"/>
</dbReference>